<sequence length="129" mass="15315">MIEDTDTTWTIAQMADDYAVTHRALRHYEHLGLISPERDGQRRIYHRRDRTRLALVLRGRRLGFSLEQISTILGMYDDQPGEAGQLRYLLSQIGDRREDLERRRRDIEDSLRELDELEARCHEDLARLP</sequence>
<dbReference type="SMART" id="SM00422">
    <property type="entry name" value="HTH_MERR"/>
    <property type="match status" value="1"/>
</dbReference>
<dbReference type="InterPro" id="IPR015358">
    <property type="entry name" value="Tscrpt_reg_MerR_DNA-bd"/>
</dbReference>
<dbReference type="Gene3D" id="1.10.1660.10">
    <property type="match status" value="1"/>
</dbReference>
<proteinExistence type="predicted"/>
<evidence type="ECO:0000313" key="7">
    <source>
        <dbReference type="Proteomes" id="UP000662111"/>
    </source>
</evidence>
<evidence type="ECO:0000256" key="1">
    <source>
        <dbReference type="ARBA" id="ARBA00023015"/>
    </source>
</evidence>
<dbReference type="PANTHER" id="PTHR30204:SF58">
    <property type="entry name" value="HTH-TYPE TRANSCRIPTIONAL REGULATOR YFMP"/>
    <property type="match status" value="1"/>
</dbReference>
<gene>
    <name evidence="6" type="ORF">GCM10011509_11250</name>
</gene>
<reference evidence="7" key="1">
    <citation type="journal article" date="2019" name="Int. J. Syst. Evol. Microbiol.">
        <title>The Global Catalogue of Microorganisms (GCM) 10K type strain sequencing project: providing services to taxonomists for standard genome sequencing and annotation.</title>
        <authorList>
            <consortium name="The Broad Institute Genomics Platform"/>
            <consortium name="The Broad Institute Genome Sequencing Center for Infectious Disease"/>
            <person name="Wu L."/>
            <person name="Ma J."/>
        </authorList>
    </citation>
    <scope>NUCLEOTIDE SEQUENCE [LARGE SCALE GENOMIC DNA]</scope>
    <source>
        <strain evidence="7">CGMCC 1.5362</strain>
    </source>
</reference>
<dbReference type="Pfam" id="PF00376">
    <property type="entry name" value="MerR"/>
    <property type="match status" value="1"/>
</dbReference>
<keyword evidence="1" id="KW-0805">Transcription regulation</keyword>
<organism evidence="6 7">
    <name type="scientific">Ornithinimicrobium pekingense</name>
    <dbReference type="NCBI Taxonomy" id="384677"/>
    <lineage>
        <taxon>Bacteria</taxon>
        <taxon>Bacillati</taxon>
        <taxon>Actinomycetota</taxon>
        <taxon>Actinomycetes</taxon>
        <taxon>Micrococcales</taxon>
        <taxon>Ornithinimicrobiaceae</taxon>
        <taxon>Ornithinimicrobium</taxon>
    </lineage>
</organism>
<evidence type="ECO:0000313" key="6">
    <source>
        <dbReference type="EMBL" id="GGK64688.1"/>
    </source>
</evidence>
<keyword evidence="4" id="KW-0175">Coiled coil</keyword>
<comment type="caution">
    <text evidence="6">The sequence shown here is derived from an EMBL/GenBank/DDBJ whole genome shotgun (WGS) entry which is preliminary data.</text>
</comment>
<dbReference type="Proteomes" id="UP000662111">
    <property type="component" value="Unassembled WGS sequence"/>
</dbReference>
<dbReference type="EMBL" id="BMLB01000002">
    <property type="protein sequence ID" value="GGK64688.1"/>
    <property type="molecule type" value="Genomic_DNA"/>
</dbReference>
<evidence type="ECO:0000259" key="5">
    <source>
        <dbReference type="PROSITE" id="PS50937"/>
    </source>
</evidence>
<dbReference type="PROSITE" id="PS50937">
    <property type="entry name" value="HTH_MERR_2"/>
    <property type="match status" value="1"/>
</dbReference>
<feature type="coiled-coil region" evidence="4">
    <location>
        <begin position="90"/>
        <end position="127"/>
    </location>
</feature>
<evidence type="ECO:0000256" key="4">
    <source>
        <dbReference type="SAM" id="Coils"/>
    </source>
</evidence>
<name>A0ABQ2F622_9MICO</name>
<keyword evidence="7" id="KW-1185">Reference proteome</keyword>
<dbReference type="InterPro" id="IPR047057">
    <property type="entry name" value="MerR_fam"/>
</dbReference>
<dbReference type="CDD" id="cd04776">
    <property type="entry name" value="HTH_GnyR"/>
    <property type="match status" value="1"/>
</dbReference>
<keyword evidence="3" id="KW-0804">Transcription</keyword>
<dbReference type="InterPro" id="IPR009061">
    <property type="entry name" value="DNA-bd_dom_put_sf"/>
</dbReference>
<accession>A0ABQ2F622</accession>
<evidence type="ECO:0000256" key="2">
    <source>
        <dbReference type="ARBA" id="ARBA00023125"/>
    </source>
</evidence>
<feature type="domain" description="HTH merR-type" evidence="5">
    <location>
        <begin position="8"/>
        <end position="75"/>
    </location>
</feature>
<dbReference type="RefSeq" id="WP_022920386.1">
    <property type="nucleotide sequence ID" value="NZ_BMLB01000002.1"/>
</dbReference>
<dbReference type="PANTHER" id="PTHR30204">
    <property type="entry name" value="REDOX-CYCLING DRUG-SENSING TRANSCRIPTIONAL ACTIVATOR SOXR"/>
    <property type="match status" value="1"/>
</dbReference>
<evidence type="ECO:0000256" key="3">
    <source>
        <dbReference type="ARBA" id="ARBA00023163"/>
    </source>
</evidence>
<dbReference type="InterPro" id="IPR000551">
    <property type="entry name" value="MerR-type_HTH_dom"/>
</dbReference>
<dbReference type="Pfam" id="PF09278">
    <property type="entry name" value="MerR-DNA-bind"/>
    <property type="match status" value="1"/>
</dbReference>
<keyword evidence="2" id="KW-0238">DNA-binding</keyword>
<dbReference type="SUPFAM" id="SSF46955">
    <property type="entry name" value="Putative DNA-binding domain"/>
    <property type="match status" value="1"/>
</dbReference>
<protein>
    <submittedName>
        <fullName evidence="6">MerR family transcriptional regulator</fullName>
    </submittedName>
</protein>